<dbReference type="CDD" id="cd00293">
    <property type="entry name" value="USP-like"/>
    <property type="match status" value="1"/>
</dbReference>
<feature type="domain" description="UspA" evidence="2">
    <location>
        <begin position="1"/>
        <end position="146"/>
    </location>
</feature>
<dbReference type="PANTHER" id="PTHR46268:SF6">
    <property type="entry name" value="UNIVERSAL STRESS PROTEIN UP12"/>
    <property type="match status" value="1"/>
</dbReference>
<dbReference type="Proteomes" id="UP000063429">
    <property type="component" value="Chromosome"/>
</dbReference>
<evidence type="ECO:0000256" key="1">
    <source>
        <dbReference type="ARBA" id="ARBA00008791"/>
    </source>
</evidence>
<protein>
    <submittedName>
        <fullName evidence="3">Universal stress protein UspA</fullName>
    </submittedName>
</protein>
<dbReference type="Gene3D" id="3.40.50.620">
    <property type="entry name" value="HUPs"/>
    <property type="match status" value="1"/>
</dbReference>
<sequence>MYKTILVPIDGSSTAESAVKEASRLASLCQAHVHLLHVLDMATISNGFEDPDVYISTTRPLALKEAEEMLARTRAVLEKSGIDVDCEIKESMGAHIADAIIERAIAWKSDIIVIGTHGRRGVRRFLMGSDAEQVARTSPVPVLLVRGNENASARAAT</sequence>
<dbReference type="EMBL" id="CP011409">
    <property type="protein sequence ID" value="AKZ63474.1"/>
    <property type="molecule type" value="Genomic_DNA"/>
</dbReference>
<evidence type="ECO:0000313" key="3">
    <source>
        <dbReference type="EMBL" id="AKZ63474.1"/>
    </source>
</evidence>
<accession>A0ABM5V1Z0</accession>
<comment type="similarity">
    <text evidence="1">Belongs to the universal stress protein A family.</text>
</comment>
<evidence type="ECO:0000259" key="2">
    <source>
        <dbReference type="Pfam" id="PF00582"/>
    </source>
</evidence>
<dbReference type="SUPFAM" id="SSF52402">
    <property type="entry name" value="Adenine nucleotide alpha hydrolases-like"/>
    <property type="match status" value="1"/>
</dbReference>
<reference evidence="4" key="1">
    <citation type="journal article" date="2015" name="Genome Announc.">
        <title>Complete Genome Sequence of Herbaspirillum hiltneri N3 (DSM 17495), Isolated from Surface-Sterilized Wheat Roots.</title>
        <authorList>
            <person name="Guizelini D."/>
            <person name="Saizaki P.M."/>
            <person name="Coimbra N.A."/>
            <person name="Weiss V.A."/>
            <person name="Faoro H."/>
            <person name="Sfeir M.Z."/>
            <person name="Baura V.A."/>
            <person name="Monteiro R.A."/>
            <person name="Chubatsu L.S."/>
            <person name="Souza E.M."/>
            <person name="Cruz L.M."/>
            <person name="Pedrosa F.O."/>
            <person name="Raittz R.T."/>
            <person name="Marchaukoski J.N."/>
            <person name="Steffens M.B."/>
        </authorList>
    </citation>
    <scope>NUCLEOTIDE SEQUENCE [LARGE SCALE GENOMIC DNA]</scope>
    <source>
        <strain evidence="4">N3</strain>
    </source>
</reference>
<dbReference type="RefSeq" id="WP_053198062.1">
    <property type="nucleotide sequence ID" value="NZ_CP011409.1"/>
</dbReference>
<keyword evidence="4" id="KW-1185">Reference proteome</keyword>
<dbReference type="Pfam" id="PF00582">
    <property type="entry name" value="Usp"/>
    <property type="match status" value="1"/>
</dbReference>
<organism evidence="3 4">
    <name type="scientific">Herbaspirillum hiltneri N3</name>
    <dbReference type="NCBI Taxonomy" id="1262470"/>
    <lineage>
        <taxon>Bacteria</taxon>
        <taxon>Pseudomonadati</taxon>
        <taxon>Pseudomonadota</taxon>
        <taxon>Betaproteobacteria</taxon>
        <taxon>Burkholderiales</taxon>
        <taxon>Oxalobacteraceae</taxon>
        <taxon>Herbaspirillum</taxon>
    </lineage>
</organism>
<evidence type="ECO:0000313" key="4">
    <source>
        <dbReference type="Proteomes" id="UP000063429"/>
    </source>
</evidence>
<dbReference type="InterPro" id="IPR006016">
    <property type="entry name" value="UspA"/>
</dbReference>
<proteinExistence type="inferred from homology"/>
<dbReference type="PRINTS" id="PR01438">
    <property type="entry name" value="UNVRSLSTRESS"/>
</dbReference>
<dbReference type="InterPro" id="IPR014729">
    <property type="entry name" value="Rossmann-like_a/b/a_fold"/>
</dbReference>
<dbReference type="PANTHER" id="PTHR46268">
    <property type="entry name" value="STRESS RESPONSE PROTEIN NHAX"/>
    <property type="match status" value="1"/>
</dbReference>
<name>A0ABM5V1Z0_9BURK</name>
<dbReference type="InterPro" id="IPR006015">
    <property type="entry name" value="Universal_stress_UspA"/>
</dbReference>
<gene>
    <name evidence="3" type="ORF">F506_13060</name>
</gene>